<keyword evidence="3" id="KW-0274">FAD</keyword>
<dbReference type="PROSITE" id="PS00018">
    <property type="entry name" value="EF_HAND_1"/>
    <property type="match status" value="1"/>
</dbReference>
<sequence>MGFNIYEEAPVVQSKYHGTEKQVLAEIFLQHAVSGALPINPWYEAAKSLSREFPDQLGCLGNHSILGRVFQMIDENHDGILDQDEFVNGMHELLHPSTAAGKTLAERIAKVTLPPVETDFEHVKNVAIIGAGVAGLQTARRLMEIGISCTIFEKSENVGGVWQKNYADFGLQVPKELFEFPDFPYPPDFKCDLFPTGPEVQEYIELYAKTFGLYDITQFKTFVLELYPAHAGKRGWTVVYEKDKERSTKTFDYLVVATGMYGWPPHVPVARGSEKFKGQILHSCTFTDRSVAAGKKVVVVGGGKSAVDNAVSAAKAGVSSALVCRSWHWPVPRYLLDWVPFKYATYNRFGHWFVHPHHSEGPAAQWLHGTCAPVKWLWWRIVETMFRSQFKIPKDMIPDEGIDVDLFTGAIDKFTETGVILTDGKELEADIVIYGTGFTKNYDIFDKVIQEKLNIQKDGLYLYRNIIPPQVPDVAFIGCEVATFNNILTHGLQALWLQKMLAGKMQVPKPGAMEKVIEKERAWKRSWMPPSSARACLYQLHMTKYHDMLIQDTGASRFRKMPNCFGELCMPITAADFADLFPKSSR</sequence>
<dbReference type="InterPro" id="IPR011992">
    <property type="entry name" value="EF-hand-dom_pair"/>
</dbReference>
<dbReference type="PROSITE" id="PS50222">
    <property type="entry name" value="EF_HAND_2"/>
    <property type="match status" value="1"/>
</dbReference>
<proteinExistence type="inferred from homology"/>
<dbReference type="InterPro" id="IPR018247">
    <property type="entry name" value="EF_Hand_1_Ca_BS"/>
</dbReference>
<organism evidence="9 10">
    <name type="scientific">Symbiodinium natans</name>
    <dbReference type="NCBI Taxonomy" id="878477"/>
    <lineage>
        <taxon>Eukaryota</taxon>
        <taxon>Sar</taxon>
        <taxon>Alveolata</taxon>
        <taxon>Dinophyceae</taxon>
        <taxon>Suessiales</taxon>
        <taxon>Symbiodiniaceae</taxon>
        <taxon>Symbiodinium</taxon>
    </lineage>
</organism>
<dbReference type="GO" id="GO:0004499">
    <property type="term" value="F:N,N-dimethylaniline monooxygenase activity"/>
    <property type="evidence" value="ECO:0007669"/>
    <property type="project" value="InterPro"/>
</dbReference>
<comment type="similarity">
    <text evidence="1">Belongs to the FMO family.</text>
</comment>
<dbReference type="SMART" id="SM00054">
    <property type="entry name" value="EFh"/>
    <property type="match status" value="1"/>
</dbReference>
<evidence type="ECO:0000313" key="10">
    <source>
        <dbReference type="Proteomes" id="UP000604046"/>
    </source>
</evidence>
<evidence type="ECO:0000256" key="1">
    <source>
        <dbReference type="ARBA" id="ARBA00009183"/>
    </source>
</evidence>
<evidence type="ECO:0000313" key="9">
    <source>
        <dbReference type="EMBL" id="CAE7588758.1"/>
    </source>
</evidence>
<dbReference type="PRINTS" id="PR00370">
    <property type="entry name" value="FMOXYGENASE"/>
</dbReference>
<name>A0A812UVK0_9DINO</name>
<dbReference type="PANTHER" id="PTHR23023">
    <property type="entry name" value="DIMETHYLANILINE MONOOXYGENASE"/>
    <property type="match status" value="1"/>
</dbReference>
<dbReference type="SUPFAM" id="SSF47473">
    <property type="entry name" value="EF-hand"/>
    <property type="match status" value="1"/>
</dbReference>
<keyword evidence="2" id="KW-0285">Flavoprotein</keyword>
<comment type="caution">
    <text evidence="9">The sequence shown here is derived from an EMBL/GenBank/DDBJ whole genome shotgun (WGS) entry which is preliminary data.</text>
</comment>
<dbReference type="InterPro" id="IPR000960">
    <property type="entry name" value="Flavin_mOase"/>
</dbReference>
<dbReference type="GO" id="GO:0050660">
    <property type="term" value="F:flavin adenine dinucleotide binding"/>
    <property type="evidence" value="ECO:0007669"/>
    <property type="project" value="InterPro"/>
</dbReference>
<accession>A0A812UVK0</accession>
<dbReference type="InterPro" id="IPR002048">
    <property type="entry name" value="EF_hand_dom"/>
</dbReference>
<reference evidence="9" key="1">
    <citation type="submission" date="2021-02" db="EMBL/GenBank/DDBJ databases">
        <authorList>
            <person name="Dougan E. K."/>
            <person name="Rhodes N."/>
            <person name="Thang M."/>
            <person name="Chan C."/>
        </authorList>
    </citation>
    <scope>NUCLEOTIDE SEQUENCE</scope>
</reference>
<evidence type="ECO:0000256" key="5">
    <source>
        <dbReference type="ARBA" id="ARBA00022857"/>
    </source>
</evidence>
<dbReference type="InterPro" id="IPR036188">
    <property type="entry name" value="FAD/NAD-bd_sf"/>
</dbReference>
<feature type="domain" description="EF-hand" evidence="8">
    <location>
        <begin position="61"/>
        <end position="96"/>
    </location>
</feature>
<keyword evidence="10" id="KW-1185">Reference proteome</keyword>
<dbReference type="GO" id="GO:0050661">
    <property type="term" value="F:NADP binding"/>
    <property type="evidence" value="ECO:0007669"/>
    <property type="project" value="InterPro"/>
</dbReference>
<dbReference type="EMBL" id="CAJNDS010002762">
    <property type="protein sequence ID" value="CAE7588758.1"/>
    <property type="molecule type" value="Genomic_DNA"/>
</dbReference>
<dbReference type="InterPro" id="IPR020946">
    <property type="entry name" value="Flavin_mOase-like"/>
</dbReference>
<dbReference type="InterPro" id="IPR050346">
    <property type="entry name" value="FMO-like"/>
</dbReference>
<dbReference type="Pfam" id="PF00743">
    <property type="entry name" value="FMO-like"/>
    <property type="match status" value="1"/>
</dbReference>
<dbReference type="Gene3D" id="3.50.50.60">
    <property type="entry name" value="FAD/NAD(P)-binding domain"/>
    <property type="match status" value="1"/>
</dbReference>
<gene>
    <name evidence="9" type="primary">FMO3</name>
    <name evidence="9" type="ORF">SNAT2548_LOCUS33549</name>
</gene>
<keyword evidence="5" id="KW-0521">NADP</keyword>
<dbReference type="Proteomes" id="UP000604046">
    <property type="component" value="Unassembled WGS sequence"/>
</dbReference>
<dbReference type="OrthoDB" id="66881at2759"/>
<keyword evidence="4" id="KW-0106">Calcium</keyword>
<evidence type="ECO:0000256" key="4">
    <source>
        <dbReference type="ARBA" id="ARBA00022837"/>
    </source>
</evidence>
<dbReference type="SUPFAM" id="SSF51905">
    <property type="entry name" value="FAD/NAD(P)-binding domain"/>
    <property type="match status" value="2"/>
</dbReference>
<keyword evidence="7" id="KW-0560">Oxidoreductase</keyword>
<protein>
    <submittedName>
        <fullName evidence="9">FMO3 protein</fullName>
    </submittedName>
</protein>
<evidence type="ECO:0000256" key="2">
    <source>
        <dbReference type="ARBA" id="ARBA00022630"/>
    </source>
</evidence>
<dbReference type="AlphaFoldDB" id="A0A812UVK0"/>
<dbReference type="Gene3D" id="1.10.238.10">
    <property type="entry name" value="EF-hand"/>
    <property type="match status" value="1"/>
</dbReference>
<evidence type="ECO:0000256" key="6">
    <source>
        <dbReference type="ARBA" id="ARBA00022946"/>
    </source>
</evidence>
<keyword evidence="6" id="KW-0809">Transit peptide</keyword>
<evidence type="ECO:0000256" key="3">
    <source>
        <dbReference type="ARBA" id="ARBA00022827"/>
    </source>
</evidence>
<evidence type="ECO:0000259" key="8">
    <source>
        <dbReference type="PROSITE" id="PS50222"/>
    </source>
</evidence>
<evidence type="ECO:0000256" key="7">
    <source>
        <dbReference type="ARBA" id="ARBA00023002"/>
    </source>
</evidence>
<dbReference type="GO" id="GO:0005509">
    <property type="term" value="F:calcium ion binding"/>
    <property type="evidence" value="ECO:0007669"/>
    <property type="project" value="InterPro"/>
</dbReference>